<accession>A0A0R1TN41</accession>
<reference evidence="1 2" key="1">
    <citation type="journal article" date="2015" name="Genome Announc.">
        <title>Expanding the biotechnology potential of lactobacilli through comparative genomics of 213 strains and associated genera.</title>
        <authorList>
            <person name="Sun Z."/>
            <person name="Harris H.M."/>
            <person name="McCann A."/>
            <person name="Guo C."/>
            <person name="Argimon S."/>
            <person name="Zhang W."/>
            <person name="Yang X."/>
            <person name="Jeffery I.B."/>
            <person name="Cooney J.C."/>
            <person name="Kagawa T.F."/>
            <person name="Liu W."/>
            <person name="Song Y."/>
            <person name="Salvetti E."/>
            <person name="Wrobel A."/>
            <person name="Rasinkangas P."/>
            <person name="Parkhill J."/>
            <person name="Rea M.C."/>
            <person name="O'Sullivan O."/>
            <person name="Ritari J."/>
            <person name="Douillard F.P."/>
            <person name="Paul Ross R."/>
            <person name="Yang R."/>
            <person name="Briner A.E."/>
            <person name="Felis G.E."/>
            <person name="de Vos W.M."/>
            <person name="Barrangou R."/>
            <person name="Klaenhammer T.R."/>
            <person name="Caufield P.W."/>
            <person name="Cui Y."/>
            <person name="Zhang H."/>
            <person name="O'Toole P.W."/>
        </authorList>
    </citation>
    <scope>NUCLEOTIDE SEQUENCE [LARGE SCALE GENOMIC DNA]</scope>
    <source>
        <strain evidence="1 2">DSM 15833</strain>
    </source>
</reference>
<gene>
    <name evidence="1" type="ORF">FC36_GL000931</name>
</gene>
<dbReference type="Proteomes" id="UP000051048">
    <property type="component" value="Unassembled WGS sequence"/>
</dbReference>
<dbReference type="Pfam" id="PF06257">
    <property type="entry name" value="VEG"/>
    <property type="match status" value="1"/>
</dbReference>
<dbReference type="PANTHER" id="PTHR40026">
    <property type="entry name" value="PROTEIN VEG"/>
    <property type="match status" value="1"/>
</dbReference>
<protein>
    <recommendedName>
        <fullName evidence="3">Veg protein</fullName>
    </recommendedName>
</protein>
<dbReference type="Gene3D" id="2.30.30.100">
    <property type="match status" value="1"/>
</dbReference>
<dbReference type="EMBL" id="AZFH01000021">
    <property type="protein sequence ID" value="KRL82489.1"/>
    <property type="molecule type" value="Genomic_DNA"/>
</dbReference>
<organism evidence="1 2">
    <name type="scientific">Ligilactobacillus equi DSM 15833 = JCM 10991</name>
    <dbReference type="NCBI Taxonomy" id="1423740"/>
    <lineage>
        <taxon>Bacteria</taxon>
        <taxon>Bacillati</taxon>
        <taxon>Bacillota</taxon>
        <taxon>Bacilli</taxon>
        <taxon>Lactobacillales</taxon>
        <taxon>Lactobacillaceae</taxon>
        <taxon>Ligilactobacillus</taxon>
    </lineage>
</organism>
<dbReference type="RefSeq" id="WP_023859799.1">
    <property type="nucleotide sequence ID" value="NZ_AZFH01000021.1"/>
</dbReference>
<dbReference type="GO" id="GO:0006355">
    <property type="term" value="P:regulation of DNA-templated transcription"/>
    <property type="evidence" value="ECO:0007669"/>
    <property type="project" value="InterPro"/>
</dbReference>
<dbReference type="PATRIC" id="fig|1423740.3.peg.1000"/>
<dbReference type="OrthoDB" id="5469at2"/>
<evidence type="ECO:0000313" key="1">
    <source>
        <dbReference type="EMBL" id="KRL82489.1"/>
    </source>
</evidence>
<proteinExistence type="predicted"/>
<evidence type="ECO:0000313" key="2">
    <source>
        <dbReference type="Proteomes" id="UP000051048"/>
    </source>
</evidence>
<dbReference type="PANTHER" id="PTHR40026:SF1">
    <property type="entry name" value="PROTEIN VEG"/>
    <property type="match status" value="1"/>
</dbReference>
<name>A0A0R1TN41_9LACO</name>
<dbReference type="AlphaFoldDB" id="A0A0R1TN41"/>
<comment type="caution">
    <text evidence="1">The sequence shown here is derived from an EMBL/GenBank/DDBJ whole genome shotgun (WGS) entry which is preliminary data.</text>
</comment>
<evidence type="ECO:0008006" key="3">
    <source>
        <dbReference type="Google" id="ProtNLM"/>
    </source>
</evidence>
<sequence length="78" mass="8765">MPTNLAQIKHNLDEHLGQPLTVTIKGRSNTEKVHHGTLASTFPAIFIVELVGEEESIERVSYSYRDVLTNTIKLDFEA</sequence>
<dbReference type="InterPro" id="IPR009366">
    <property type="entry name" value="Protein_Veg"/>
</dbReference>
<dbReference type="STRING" id="1423740.FC36_GL000931"/>